<feature type="region of interest" description="Disordered" evidence="1">
    <location>
        <begin position="1"/>
        <end position="35"/>
    </location>
</feature>
<dbReference type="SUPFAM" id="SSF53335">
    <property type="entry name" value="S-adenosyl-L-methionine-dependent methyltransferases"/>
    <property type="match status" value="1"/>
</dbReference>
<name>A0A1Y6BAZ5_9PROT</name>
<dbReference type="EMBL" id="FWZX01000002">
    <property type="protein sequence ID" value="SME98508.1"/>
    <property type="molecule type" value="Genomic_DNA"/>
</dbReference>
<sequence length="343" mass="37103">MSRPDPEAERRSLRARLAEAAEPPAAGLAARLRRQPEPAASEAQLAILDELAKRALKRQSDLQAGLARVEAEADVLGKRLRRVESGLKALLRLELEALSGRPADPLDLDARRFSLLSQNEEDGYVLALLGHCGAPNRSFVELGSGRTGGNSGLLAQTAGWRGLMVDANPEATPVAAARFGLTGRVKVVTDFVTPDNVDRLIEEAGLAGEVDLFSLDIDSFDYWVLKAMTACSPRLMILEYNDRFGPEARVTVPLGSQELSRRRHYFGVSLAALTALAGERGYRLVACDSAGTNGFFVRQDLAPALPTRRPEEVWRENPRRRGEPSGADFIAGLAADGLALVEV</sequence>
<dbReference type="RefSeq" id="WP_085121248.1">
    <property type="nucleotide sequence ID" value="NZ_FWZX01000002.1"/>
</dbReference>
<accession>A0A1Y6BAZ5</accession>
<reference evidence="2 3" key="1">
    <citation type="submission" date="2017-04" db="EMBL/GenBank/DDBJ databases">
        <authorList>
            <person name="Afonso C.L."/>
            <person name="Miller P.J."/>
            <person name="Scott M.A."/>
            <person name="Spackman E."/>
            <person name="Goraichik I."/>
            <person name="Dimitrov K.M."/>
            <person name="Suarez D.L."/>
            <person name="Swayne D.E."/>
        </authorList>
    </citation>
    <scope>NUCLEOTIDE SEQUENCE [LARGE SCALE GENOMIC DNA]</scope>
    <source>
        <strain evidence="2 3">USBA 355</strain>
    </source>
</reference>
<feature type="compositionally biased region" description="Basic and acidic residues" evidence="1">
    <location>
        <begin position="1"/>
        <end position="19"/>
    </location>
</feature>
<evidence type="ECO:0008006" key="4">
    <source>
        <dbReference type="Google" id="ProtNLM"/>
    </source>
</evidence>
<protein>
    <recommendedName>
        <fullName evidence="4">Methyltransferase domain-containing protein</fullName>
    </recommendedName>
</protein>
<evidence type="ECO:0000256" key="1">
    <source>
        <dbReference type="SAM" id="MobiDB-lite"/>
    </source>
</evidence>
<dbReference type="Proteomes" id="UP000192917">
    <property type="component" value="Unassembled WGS sequence"/>
</dbReference>
<feature type="compositionally biased region" description="Low complexity" evidence="1">
    <location>
        <begin position="20"/>
        <end position="30"/>
    </location>
</feature>
<dbReference type="AlphaFoldDB" id="A0A1Y6BAZ5"/>
<dbReference type="InterPro" id="IPR029063">
    <property type="entry name" value="SAM-dependent_MTases_sf"/>
</dbReference>
<keyword evidence="3" id="KW-1185">Reference proteome</keyword>
<evidence type="ECO:0000313" key="3">
    <source>
        <dbReference type="Proteomes" id="UP000192917"/>
    </source>
</evidence>
<organism evidence="2 3">
    <name type="scientific">Tistlia consotensis USBA 355</name>
    <dbReference type="NCBI Taxonomy" id="560819"/>
    <lineage>
        <taxon>Bacteria</taxon>
        <taxon>Pseudomonadati</taxon>
        <taxon>Pseudomonadota</taxon>
        <taxon>Alphaproteobacteria</taxon>
        <taxon>Rhodospirillales</taxon>
        <taxon>Rhodovibrionaceae</taxon>
        <taxon>Tistlia</taxon>
    </lineage>
</organism>
<proteinExistence type="predicted"/>
<evidence type="ECO:0000313" key="2">
    <source>
        <dbReference type="EMBL" id="SME98508.1"/>
    </source>
</evidence>
<gene>
    <name evidence="2" type="ORF">SAMN05428998_102178</name>
</gene>
<dbReference type="STRING" id="560819.SAMN05428998_102178"/>